<name>A0A3B9IL92_9PROT</name>
<feature type="region of interest" description="Disordered" evidence="1">
    <location>
        <begin position="278"/>
        <end position="332"/>
    </location>
</feature>
<dbReference type="Proteomes" id="UP000257706">
    <property type="component" value="Unassembled WGS sequence"/>
</dbReference>
<accession>A0A3B9IL92</accession>
<protein>
    <submittedName>
        <fullName evidence="3">Uncharacterized protein</fullName>
    </submittedName>
</protein>
<dbReference type="AlphaFoldDB" id="A0A3B9IL92"/>
<feature type="compositionally biased region" description="Pro residues" evidence="1">
    <location>
        <begin position="278"/>
        <end position="307"/>
    </location>
</feature>
<evidence type="ECO:0000256" key="1">
    <source>
        <dbReference type="SAM" id="MobiDB-lite"/>
    </source>
</evidence>
<evidence type="ECO:0000256" key="2">
    <source>
        <dbReference type="SAM" id="SignalP"/>
    </source>
</evidence>
<comment type="caution">
    <text evidence="3">The sequence shown here is derived from an EMBL/GenBank/DDBJ whole genome shotgun (WGS) entry which is preliminary data.</text>
</comment>
<reference evidence="3 4" key="1">
    <citation type="journal article" date="2018" name="Nat. Biotechnol.">
        <title>A standardized bacterial taxonomy based on genome phylogeny substantially revises the tree of life.</title>
        <authorList>
            <person name="Parks D.H."/>
            <person name="Chuvochina M."/>
            <person name="Waite D.W."/>
            <person name="Rinke C."/>
            <person name="Skarshewski A."/>
            <person name="Chaumeil P.A."/>
            <person name="Hugenholtz P."/>
        </authorList>
    </citation>
    <scope>NUCLEOTIDE SEQUENCE [LARGE SCALE GENOMIC DNA]</scope>
    <source>
        <strain evidence="3">UBA8739</strain>
    </source>
</reference>
<dbReference type="EMBL" id="DMAI01000182">
    <property type="protein sequence ID" value="HAE48093.1"/>
    <property type="molecule type" value="Genomic_DNA"/>
</dbReference>
<evidence type="ECO:0000313" key="3">
    <source>
        <dbReference type="EMBL" id="HAE48093.1"/>
    </source>
</evidence>
<feature type="signal peptide" evidence="2">
    <location>
        <begin position="1"/>
        <end position="26"/>
    </location>
</feature>
<organism evidence="3 4">
    <name type="scientific">Tistrella mobilis</name>
    <dbReference type="NCBI Taxonomy" id="171437"/>
    <lineage>
        <taxon>Bacteria</taxon>
        <taxon>Pseudomonadati</taxon>
        <taxon>Pseudomonadota</taxon>
        <taxon>Alphaproteobacteria</taxon>
        <taxon>Geminicoccales</taxon>
        <taxon>Geminicoccaceae</taxon>
        <taxon>Tistrella</taxon>
    </lineage>
</organism>
<feature type="chain" id="PRO_5017651103" evidence="2">
    <location>
        <begin position="27"/>
        <end position="332"/>
    </location>
</feature>
<evidence type="ECO:0000313" key="4">
    <source>
        <dbReference type="Proteomes" id="UP000257706"/>
    </source>
</evidence>
<gene>
    <name evidence="3" type="ORF">DCK97_11790</name>
</gene>
<keyword evidence="2" id="KW-0732">Signal</keyword>
<proteinExistence type="predicted"/>
<dbReference type="PROSITE" id="PS51257">
    <property type="entry name" value="PROKAR_LIPOPROTEIN"/>
    <property type="match status" value="1"/>
</dbReference>
<sequence length="332" mass="35070">MPLFLRRPIALLLALLAMPAILTGCAETMTTEPPADEERILPSTDPIIVEAPITVDSPAAVQMVAWQPVVWPPGSRPRPGPAPVDQALDVGMVRRFQTMERLRAADLVTARLATERRATNLGGLLPLSHTPSVTVDPLAPAPTPGETMARFEALKQMVAAREMTAEEARAEQARIIDALLPPAPAETLPYPNEMTAEELAAHGRRIDDWMRLGVITPNEAAAERQRIEEMRRRLEAMQAAVQAPPTVVPEAAAPEAAAPGTTPDMPATEAVVPIPVTPATPALLPPREVPPPPTVPATPVGPVPPSGLAPYPGETAPADAPGKPINLLPATG</sequence>